<dbReference type="OrthoDB" id="2350349at2759"/>
<feature type="non-terminal residue" evidence="1">
    <location>
        <position position="1"/>
    </location>
</feature>
<keyword evidence="2" id="KW-1185">Reference proteome</keyword>
<sequence>TMHRYLRSDVTPLSPEAYCDIIYAKGKKNILSVLAKKYKISSQRTDSTDASNTSDTLHITDTSHRFNNLHTFLTNIMDRAVYMRSDATKLSSADYEDIMQY</sequence>
<organism evidence="1 2">
    <name type="scientific">Funneliformis caledonium</name>
    <dbReference type="NCBI Taxonomy" id="1117310"/>
    <lineage>
        <taxon>Eukaryota</taxon>
        <taxon>Fungi</taxon>
        <taxon>Fungi incertae sedis</taxon>
        <taxon>Mucoromycota</taxon>
        <taxon>Glomeromycotina</taxon>
        <taxon>Glomeromycetes</taxon>
        <taxon>Glomerales</taxon>
        <taxon>Glomeraceae</taxon>
        <taxon>Funneliformis</taxon>
    </lineage>
</organism>
<evidence type="ECO:0000313" key="1">
    <source>
        <dbReference type="EMBL" id="CAG8638299.1"/>
    </source>
</evidence>
<gene>
    <name evidence="1" type="ORF">FCALED_LOCUS10429</name>
</gene>
<protein>
    <submittedName>
        <fullName evidence="1">4747_t:CDS:1</fullName>
    </submittedName>
</protein>
<evidence type="ECO:0000313" key="2">
    <source>
        <dbReference type="Proteomes" id="UP000789570"/>
    </source>
</evidence>
<dbReference type="AlphaFoldDB" id="A0A9N9DFQ3"/>
<reference evidence="1" key="1">
    <citation type="submission" date="2021-06" db="EMBL/GenBank/DDBJ databases">
        <authorList>
            <person name="Kallberg Y."/>
            <person name="Tangrot J."/>
            <person name="Rosling A."/>
        </authorList>
    </citation>
    <scope>NUCLEOTIDE SEQUENCE</scope>
    <source>
        <strain evidence="1">UK204</strain>
    </source>
</reference>
<dbReference type="EMBL" id="CAJVPQ010003830">
    <property type="protein sequence ID" value="CAG8638299.1"/>
    <property type="molecule type" value="Genomic_DNA"/>
</dbReference>
<accession>A0A9N9DFQ3</accession>
<dbReference type="Proteomes" id="UP000789570">
    <property type="component" value="Unassembled WGS sequence"/>
</dbReference>
<comment type="caution">
    <text evidence="1">The sequence shown here is derived from an EMBL/GenBank/DDBJ whole genome shotgun (WGS) entry which is preliminary data.</text>
</comment>
<name>A0A9N9DFQ3_9GLOM</name>
<proteinExistence type="predicted"/>